<gene>
    <name evidence="1" type="ORF">TorRG33x02_267490</name>
</gene>
<accession>A0A2P5CZW6</accession>
<feature type="non-terminal residue" evidence="1">
    <location>
        <position position="1"/>
    </location>
</feature>
<proteinExistence type="predicted"/>
<protein>
    <submittedName>
        <fullName evidence="1">Uncharacterized protein</fullName>
    </submittedName>
</protein>
<name>A0A2P5CZW6_TREOI</name>
<evidence type="ECO:0000313" key="2">
    <source>
        <dbReference type="Proteomes" id="UP000237000"/>
    </source>
</evidence>
<dbReference type="AlphaFoldDB" id="A0A2P5CZW6"/>
<evidence type="ECO:0000313" key="1">
    <source>
        <dbReference type="EMBL" id="PON66581.1"/>
    </source>
</evidence>
<organism evidence="1 2">
    <name type="scientific">Trema orientale</name>
    <name type="common">Charcoal tree</name>
    <name type="synonym">Celtis orientalis</name>
    <dbReference type="NCBI Taxonomy" id="63057"/>
    <lineage>
        <taxon>Eukaryota</taxon>
        <taxon>Viridiplantae</taxon>
        <taxon>Streptophyta</taxon>
        <taxon>Embryophyta</taxon>
        <taxon>Tracheophyta</taxon>
        <taxon>Spermatophyta</taxon>
        <taxon>Magnoliopsida</taxon>
        <taxon>eudicotyledons</taxon>
        <taxon>Gunneridae</taxon>
        <taxon>Pentapetalae</taxon>
        <taxon>rosids</taxon>
        <taxon>fabids</taxon>
        <taxon>Rosales</taxon>
        <taxon>Cannabaceae</taxon>
        <taxon>Trema</taxon>
    </lineage>
</organism>
<sequence>NAFSILRKDLDAEGKVDVVEDDMGNKNLWAHEVLGDNHVDAPAVGETVRLNSLCNLSNKTVDMVPKLNFSKKDGGDNNVNVAPDPISKKERSFPIPVTLVQLELLLEGQDH</sequence>
<keyword evidence="2" id="KW-1185">Reference proteome</keyword>
<dbReference type="EMBL" id="JXTC01000311">
    <property type="protein sequence ID" value="PON66581.1"/>
    <property type="molecule type" value="Genomic_DNA"/>
</dbReference>
<dbReference type="InParanoid" id="A0A2P5CZW6"/>
<dbReference type="Proteomes" id="UP000237000">
    <property type="component" value="Unassembled WGS sequence"/>
</dbReference>
<comment type="caution">
    <text evidence="1">The sequence shown here is derived from an EMBL/GenBank/DDBJ whole genome shotgun (WGS) entry which is preliminary data.</text>
</comment>
<dbReference type="OrthoDB" id="10412875at2759"/>
<reference evidence="2" key="1">
    <citation type="submission" date="2016-06" db="EMBL/GenBank/DDBJ databases">
        <title>Parallel loss of symbiosis genes in relatives of nitrogen-fixing non-legume Parasponia.</title>
        <authorList>
            <person name="Van Velzen R."/>
            <person name="Holmer R."/>
            <person name="Bu F."/>
            <person name="Rutten L."/>
            <person name="Van Zeijl A."/>
            <person name="Liu W."/>
            <person name="Santuari L."/>
            <person name="Cao Q."/>
            <person name="Sharma T."/>
            <person name="Shen D."/>
            <person name="Roswanjaya Y."/>
            <person name="Wardhani T."/>
            <person name="Kalhor M.S."/>
            <person name="Jansen J."/>
            <person name="Van den Hoogen J."/>
            <person name="Gungor B."/>
            <person name="Hartog M."/>
            <person name="Hontelez J."/>
            <person name="Verver J."/>
            <person name="Yang W.-C."/>
            <person name="Schijlen E."/>
            <person name="Repin R."/>
            <person name="Schilthuizen M."/>
            <person name="Schranz E."/>
            <person name="Heidstra R."/>
            <person name="Miyata K."/>
            <person name="Fedorova E."/>
            <person name="Kohlen W."/>
            <person name="Bisseling T."/>
            <person name="Smit S."/>
            <person name="Geurts R."/>
        </authorList>
    </citation>
    <scope>NUCLEOTIDE SEQUENCE [LARGE SCALE GENOMIC DNA]</scope>
    <source>
        <strain evidence="2">cv. RG33-2</strain>
    </source>
</reference>